<dbReference type="PANTHER" id="PTHR34846:SF11">
    <property type="entry name" value="4-CARBOXYMUCONOLACTONE DECARBOXYLASE FAMILY PROTEIN (AFU_ORTHOLOGUE AFUA_6G11590)"/>
    <property type="match status" value="1"/>
</dbReference>
<name>A0A8E0WRQ1_9SPHN</name>
<evidence type="ECO:0000313" key="2">
    <source>
        <dbReference type="Proteomes" id="UP000028135"/>
    </source>
</evidence>
<sequence length="197" mass="21549">MPRIPFPEFATMNPAQRAVYEAIVSGPRGGLVGPLRAALHNPELADKWQRFGELLRFRTSLTKRHSELAILVTARVWNCSFEWFQHEPHALAAGLPAGIVNALRMDQRPDFDDSADEAIYEFTNQLQRDHSVTDAAHRAVQAVYGVTGVVELTALIGYYALVAMTLNAHAFDLPEGATDPFAGQAGTDAAAIHPSTE</sequence>
<organism evidence="1 2">
    <name type="scientific">Sphingobium indicum F2</name>
    <dbReference type="NCBI Taxonomy" id="1450518"/>
    <lineage>
        <taxon>Bacteria</taxon>
        <taxon>Pseudomonadati</taxon>
        <taxon>Pseudomonadota</taxon>
        <taxon>Alphaproteobacteria</taxon>
        <taxon>Sphingomonadales</taxon>
        <taxon>Sphingomonadaceae</taxon>
        <taxon>Sphingobium</taxon>
    </lineage>
</organism>
<dbReference type="SUPFAM" id="SSF69118">
    <property type="entry name" value="AhpD-like"/>
    <property type="match status" value="1"/>
</dbReference>
<dbReference type="PANTHER" id="PTHR34846">
    <property type="entry name" value="4-CARBOXYMUCONOLACTONE DECARBOXYLASE FAMILY PROTEIN (AFU_ORTHOLOGUE AFUA_6G11590)"/>
    <property type="match status" value="1"/>
</dbReference>
<gene>
    <name evidence="1" type="ORF">AL00_13110</name>
</gene>
<dbReference type="EMBL" id="JANF02000061">
    <property type="protein sequence ID" value="KER35985.1"/>
    <property type="molecule type" value="Genomic_DNA"/>
</dbReference>
<dbReference type="Proteomes" id="UP000028135">
    <property type="component" value="Unassembled WGS sequence"/>
</dbReference>
<reference evidence="1 2" key="1">
    <citation type="submission" date="2014-05" db="EMBL/GenBank/DDBJ databases">
        <title>Genome Announcement of Sphingobium lucknowense F2.</title>
        <authorList>
            <person name="Lal R."/>
            <person name="Negi V."/>
            <person name="Lata P."/>
            <person name="Sangwan N."/>
            <person name="Gupta S.K."/>
            <person name="Rao D.L.N."/>
            <person name="Das S."/>
        </authorList>
    </citation>
    <scope>NUCLEOTIDE SEQUENCE [LARGE SCALE GENOMIC DNA]</scope>
    <source>
        <strain evidence="1 2">F2</strain>
    </source>
</reference>
<accession>A0A8E0WRQ1</accession>
<dbReference type="AlphaFoldDB" id="A0A8E0WRQ1"/>
<evidence type="ECO:0000313" key="1">
    <source>
        <dbReference type="EMBL" id="KER35985.1"/>
    </source>
</evidence>
<protein>
    <submittedName>
        <fullName evidence="1">Carboxymuconolactone decarboxylase</fullName>
    </submittedName>
</protein>
<dbReference type="InterPro" id="IPR029032">
    <property type="entry name" value="AhpD-like"/>
</dbReference>
<comment type="caution">
    <text evidence="1">The sequence shown here is derived from an EMBL/GenBank/DDBJ whole genome shotgun (WGS) entry which is preliminary data.</text>
</comment>
<proteinExistence type="predicted"/>
<dbReference type="Gene3D" id="1.20.1290.10">
    <property type="entry name" value="AhpD-like"/>
    <property type="match status" value="1"/>
</dbReference>